<keyword evidence="8" id="KW-1185">Reference proteome</keyword>
<dbReference type="PANTHER" id="PTHR38439:SF2">
    <property type="entry name" value="OUTER MEMBRANE PROTEIN H.8"/>
    <property type="match status" value="1"/>
</dbReference>
<dbReference type="RefSeq" id="WP_380745761.1">
    <property type="nucleotide sequence ID" value="NZ_JBHTLI010000002.1"/>
</dbReference>
<protein>
    <submittedName>
        <fullName evidence="7">Azurin</fullName>
    </submittedName>
</protein>
<keyword evidence="3" id="KW-0249">Electron transport</keyword>
<comment type="caution">
    <text evidence="7">The sequence shown here is derived from an EMBL/GenBank/DDBJ whole genome shotgun (WGS) entry which is preliminary data.</text>
</comment>
<name>A0ABW3NUQ1_9FLAO</name>
<dbReference type="PROSITE" id="PS00196">
    <property type="entry name" value="COPPER_BLUE"/>
    <property type="match status" value="1"/>
</dbReference>
<evidence type="ECO:0000256" key="4">
    <source>
        <dbReference type="ARBA" id="ARBA00023008"/>
    </source>
</evidence>
<dbReference type="PANTHER" id="PTHR38439">
    <property type="entry name" value="AURACYANIN-B"/>
    <property type="match status" value="1"/>
</dbReference>
<dbReference type="Proteomes" id="UP001597131">
    <property type="component" value="Unassembled WGS sequence"/>
</dbReference>
<dbReference type="PROSITE" id="PS51257">
    <property type="entry name" value="PROKAR_LIPOPROTEIN"/>
    <property type="match status" value="1"/>
</dbReference>
<accession>A0ABW3NUQ1</accession>
<reference evidence="8" key="1">
    <citation type="journal article" date="2019" name="Int. J. Syst. Evol. Microbiol.">
        <title>The Global Catalogue of Microorganisms (GCM) 10K type strain sequencing project: providing services to taxonomists for standard genome sequencing and annotation.</title>
        <authorList>
            <consortium name="The Broad Institute Genomics Platform"/>
            <consortium name="The Broad Institute Genome Sequencing Center for Infectious Disease"/>
            <person name="Wu L."/>
            <person name="Ma J."/>
        </authorList>
    </citation>
    <scope>NUCLEOTIDE SEQUENCE [LARGE SCALE GENOMIC DNA]</scope>
    <source>
        <strain evidence="8">CCUG 64793</strain>
    </source>
</reference>
<dbReference type="InterPro" id="IPR008972">
    <property type="entry name" value="Cupredoxin"/>
</dbReference>
<sequence>MKGLHKIVLFLAVALFVSCGEKKKKEEEKITIGDNQGSTEAISSEAKKTSESTEEDVVEISLTGNDQMKYNKNEIRVKAGQTVKLTFEHVGEMSKDVMGHNFVLLKQGIDMAEFAQKAMKAKANDFIPEGTDAIITHTKMLGGGESTTIEFKAPPKGTYQYLCSFPGHYSLMNGKFIVE</sequence>
<evidence type="ECO:0000256" key="3">
    <source>
        <dbReference type="ARBA" id="ARBA00022982"/>
    </source>
</evidence>
<keyword evidence="2" id="KW-0479">Metal-binding</keyword>
<dbReference type="Pfam" id="PF00127">
    <property type="entry name" value="Copper-bind"/>
    <property type="match status" value="1"/>
</dbReference>
<evidence type="ECO:0000256" key="1">
    <source>
        <dbReference type="ARBA" id="ARBA00022448"/>
    </source>
</evidence>
<dbReference type="NCBIfam" id="TIGR02695">
    <property type="entry name" value="azurin"/>
    <property type="match status" value="1"/>
</dbReference>
<proteinExistence type="predicted"/>
<gene>
    <name evidence="7" type="primary">azu</name>
    <name evidence="7" type="ORF">ACFQ3Q_10970</name>
</gene>
<organism evidence="7 8">
    <name type="scientific">Salegentibacter chungangensis</name>
    <dbReference type="NCBI Taxonomy" id="1335724"/>
    <lineage>
        <taxon>Bacteria</taxon>
        <taxon>Pseudomonadati</taxon>
        <taxon>Bacteroidota</taxon>
        <taxon>Flavobacteriia</taxon>
        <taxon>Flavobacteriales</taxon>
        <taxon>Flavobacteriaceae</taxon>
        <taxon>Salegentibacter</taxon>
    </lineage>
</organism>
<feature type="region of interest" description="Disordered" evidence="5">
    <location>
        <begin position="27"/>
        <end position="54"/>
    </location>
</feature>
<keyword evidence="4" id="KW-0186">Copper</keyword>
<keyword evidence="1" id="KW-0813">Transport</keyword>
<dbReference type="InterPro" id="IPR000923">
    <property type="entry name" value="BlueCu_1"/>
</dbReference>
<dbReference type="InterPro" id="IPR028871">
    <property type="entry name" value="BlueCu_1_BS"/>
</dbReference>
<dbReference type="SUPFAM" id="SSF49503">
    <property type="entry name" value="Cupredoxins"/>
    <property type="match status" value="1"/>
</dbReference>
<dbReference type="CDD" id="cd13922">
    <property type="entry name" value="Azurin"/>
    <property type="match status" value="1"/>
</dbReference>
<dbReference type="EMBL" id="JBHTLI010000002">
    <property type="protein sequence ID" value="MFD1096272.1"/>
    <property type="molecule type" value="Genomic_DNA"/>
</dbReference>
<evidence type="ECO:0000256" key="5">
    <source>
        <dbReference type="SAM" id="MobiDB-lite"/>
    </source>
</evidence>
<dbReference type="Gene3D" id="2.60.40.420">
    <property type="entry name" value="Cupredoxins - blue copper proteins"/>
    <property type="match status" value="1"/>
</dbReference>
<evidence type="ECO:0000313" key="8">
    <source>
        <dbReference type="Proteomes" id="UP001597131"/>
    </source>
</evidence>
<dbReference type="InterPro" id="IPR014068">
    <property type="entry name" value="Azurin"/>
</dbReference>
<evidence type="ECO:0000313" key="7">
    <source>
        <dbReference type="EMBL" id="MFD1096272.1"/>
    </source>
</evidence>
<evidence type="ECO:0000256" key="2">
    <source>
        <dbReference type="ARBA" id="ARBA00022723"/>
    </source>
</evidence>
<feature type="domain" description="Blue (type 1) copper" evidence="6">
    <location>
        <begin position="60"/>
        <end position="179"/>
    </location>
</feature>
<evidence type="ECO:0000259" key="6">
    <source>
        <dbReference type="Pfam" id="PF00127"/>
    </source>
</evidence>
<dbReference type="InterPro" id="IPR050845">
    <property type="entry name" value="Cu-binding_ET"/>
</dbReference>